<dbReference type="EMBL" id="JAGGKK010000030">
    <property type="protein sequence ID" value="MBP1950785.1"/>
    <property type="molecule type" value="Genomic_DNA"/>
</dbReference>
<protein>
    <submittedName>
        <fullName evidence="1">Preprotein translocase subunit SecD</fullName>
    </submittedName>
</protein>
<dbReference type="Proteomes" id="UP001519328">
    <property type="component" value="Unassembled WGS sequence"/>
</dbReference>
<proteinExistence type="predicted"/>
<dbReference type="RefSeq" id="WP_209482242.1">
    <property type="nucleotide sequence ID" value="NZ_JAGGKK010000030.1"/>
</dbReference>
<comment type="caution">
    <text evidence="1">The sequence shown here is derived from an EMBL/GenBank/DDBJ whole genome shotgun (WGS) entry which is preliminary data.</text>
</comment>
<organism evidence="1 2">
    <name type="scientific">Virgibacillus litoralis</name>
    <dbReference type="NCBI Taxonomy" id="578221"/>
    <lineage>
        <taxon>Bacteria</taxon>
        <taxon>Bacillati</taxon>
        <taxon>Bacillota</taxon>
        <taxon>Bacilli</taxon>
        <taxon>Bacillales</taxon>
        <taxon>Bacillaceae</taxon>
        <taxon>Virgibacillus</taxon>
    </lineage>
</organism>
<dbReference type="Gene3D" id="3.30.1360.200">
    <property type="match status" value="1"/>
</dbReference>
<evidence type="ECO:0000313" key="2">
    <source>
        <dbReference type="Proteomes" id="UP001519328"/>
    </source>
</evidence>
<reference evidence="1 2" key="1">
    <citation type="submission" date="2021-03" db="EMBL/GenBank/DDBJ databases">
        <title>Genomic Encyclopedia of Type Strains, Phase IV (KMG-IV): sequencing the most valuable type-strain genomes for metagenomic binning, comparative biology and taxonomic classification.</title>
        <authorList>
            <person name="Goeker M."/>
        </authorList>
    </citation>
    <scope>NUCLEOTIDE SEQUENCE [LARGE SCALE GENOMIC DNA]</scope>
    <source>
        <strain evidence="1 2">DSM 21085</strain>
    </source>
</reference>
<gene>
    <name evidence="1" type="ORF">J2Z82_003757</name>
</gene>
<evidence type="ECO:0000313" key="1">
    <source>
        <dbReference type="EMBL" id="MBP1950785.1"/>
    </source>
</evidence>
<sequence>MNNICSYLLIEVISSPRISAAIPGKEIVIEGDYKKETANQFVDRINSQ</sequence>
<keyword evidence="2" id="KW-1185">Reference proteome</keyword>
<name>A0ABS4HIP1_9BACI</name>
<accession>A0ABS4HIP1</accession>